<dbReference type="InterPro" id="IPR026875">
    <property type="entry name" value="PHydrolase_assoc_dom"/>
</dbReference>
<dbReference type="SMART" id="SM00471">
    <property type="entry name" value="HDc"/>
    <property type="match status" value="1"/>
</dbReference>
<dbReference type="Pfam" id="PF13286">
    <property type="entry name" value="HD_assoc"/>
    <property type="match status" value="1"/>
</dbReference>
<evidence type="ECO:0000256" key="2">
    <source>
        <dbReference type="HAMAP-Rule" id="MF_01212"/>
    </source>
</evidence>
<comment type="similarity">
    <text evidence="2">Belongs to the dGTPase family. Type 2 subfamily.</text>
</comment>
<evidence type="ECO:0000259" key="3">
    <source>
        <dbReference type="PROSITE" id="PS51831"/>
    </source>
</evidence>
<accession>A0ABS7VGZ7</accession>
<reference evidence="4 5" key="1">
    <citation type="submission" date="2021-09" db="EMBL/GenBank/DDBJ databases">
        <title>The complete genome sequence of a new microorganism.</title>
        <authorList>
            <person name="Zi Z."/>
        </authorList>
    </citation>
    <scope>NUCLEOTIDE SEQUENCE [LARGE SCALE GENOMIC DNA]</scope>
    <source>
        <strain evidence="4 5">WGZ8</strain>
    </source>
</reference>
<dbReference type="PANTHER" id="PTHR11373:SF43">
    <property type="entry name" value="DEOXYGUANOSINETRIPHOSPHATE TRIPHOSPHOHYDROLASE-LIKE PROTEIN"/>
    <property type="match status" value="1"/>
</dbReference>
<dbReference type="HAMAP" id="MF_01212">
    <property type="entry name" value="dGTPase_type2"/>
    <property type="match status" value="1"/>
</dbReference>
<sequence length="402" mass="45841">MRPFGERWRAPYACDPQSSRGRLYPEPISPTRSDFQRDRDRIIHSTAFRRLKHKTQVFVYHEGDHYRTRLTHTIEVSQIARALARSLGLDEDLAEALALSHDLGHTPFGHTGEDVLDACMAEFGGFDHNAQALRIVTRLERRYAAYDGLNLAWETLEGLVKHNGPLLDATGRPTLRYAERGVPLAILEYNVIQDMDLATHAGGEAQAAAIADDIAYNSHDIDDGLRAGLFQIEELREVPFLDGLLREIDEQYPHLELSRRIHELTRRVITRFVEDVVRDAERRLEALDPKSADEIRQAPGPVIGFSKAMQDADAAIKRFLYAHMYRHPSVMGVRRQADDIVRDLFGRFKAAPDTMPEEWRAGLTRDDEARLARRVADYIAGMTDGYAILEHRRLFDVTPELR</sequence>
<comment type="caution">
    <text evidence="4">The sequence shown here is derived from an EMBL/GenBank/DDBJ whole genome shotgun (WGS) entry which is preliminary data.</text>
</comment>
<dbReference type="NCBIfam" id="NF002326">
    <property type="entry name" value="PRK01286.1-1"/>
    <property type="match status" value="1"/>
</dbReference>
<dbReference type="NCBIfam" id="NF002328">
    <property type="entry name" value="PRK01286.1-3"/>
    <property type="match status" value="1"/>
</dbReference>
<dbReference type="InterPro" id="IPR006674">
    <property type="entry name" value="HD_domain"/>
</dbReference>
<dbReference type="InterPro" id="IPR023023">
    <property type="entry name" value="dNTPase_2"/>
</dbReference>
<organism evidence="4 5">
    <name type="scientific">Microvirga puerhi</name>
    <dbReference type="NCBI Taxonomy" id="2876078"/>
    <lineage>
        <taxon>Bacteria</taxon>
        <taxon>Pseudomonadati</taxon>
        <taxon>Pseudomonadota</taxon>
        <taxon>Alphaproteobacteria</taxon>
        <taxon>Hyphomicrobiales</taxon>
        <taxon>Methylobacteriaceae</taxon>
        <taxon>Microvirga</taxon>
    </lineage>
</organism>
<proteinExistence type="inferred from homology"/>
<dbReference type="Gene3D" id="1.10.3210.10">
    <property type="entry name" value="Hypothetical protein af1432"/>
    <property type="match status" value="1"/>
</dbReference>
<keyword evidence="5" id="KW-1185">Reference proteome</keyword>
<evidence type="ECO:0000313" key="5">
    <source>
        <dbReference type="Proteomes" id="UP000704176"/>
    </source>
</evidence>
<evidence type="ECO:0000256" key="1">
    <source>
        <dbReference type="ARBA" id="ARBA00022801"/>
    </source>
</evidence>
<dbReference type="NCBIfam" id="TIGR01353">
    <property type="entry name" value="dGTP_triPase"/>
    <property type="match status" value="1"/>
</dbReference>
<dbReference type="SUPFAM" id="SSF109604">
    <property type="entry name" value="HD-domain/PDEase-like"/>
    <property type="match status" value="1"/>
</dbReference>
<keyword evidence="1 2" id="KW-0378">Hydrolase</keyword>
<dbReference type="InterPro" id="IPR003607">
    <property type="entry name" value="HD/PDEase_dom"/>
</dbReference>
<evidence type="ECO:0000313" key="4">
    <source>
        <dbReference type="EMBL" id="MBZ6074777.1"/>
    </source>
</evidence>
<protein>
    <recommendedName>
        <fullName evidence="2">Deoxyguanosinetriphosphate triphosphohydrolase-like protein</fullName>
    </recommendedName>
</protein>
<dbReference type="CDD" id="cd00077">
    <property type="entry name" value="HDc"/>
    <property type="match status" value="1"/>
</dbReference>
<name>A0ABS7VGZ7_9HYPH</name>
<dbReference type="RefSeq" id="WP_224310835.1">
    <property type="nucleotide sequence ID" value="NZ_JAIRBM010000001.1"/>
</dbReference>
<feature type="domain" description="HD" evidence="3">
    <location>
        <begin position="69"/>
        <end position="217"/>
    </location>
</feature>
<dbReference type="PANTHER" id="PTHR11373">
    <property type="entry name" value="DEOXYNUCLEOSIDE TRIPHOSPHATE TRIPHOSPHOHYDROLASE"/>
    <property type="match status" value="1"/>
</dbReference>
<dbReference type="Pfam" id="PF01966">
    <property type="entry name" value="HD"/>
    <property type="match status" value="1"/>
</dbReference>
<dbReference type="InterPro" id="IPR006261">
    <property type="entry name" value="dGTPase"/>
</dbReference>
<dbReference type="Proteomes" id="UP000704176">
    <property type="component" value="Unassembled WGS sequence"/>
</dbReference>
<dbReference type="InterPro" id="IPR050135">
    <property type="entry name" value="dGTPase-like"/>
</dbReference>
<dbReference type="EMBL" id="JAIRBM010000001">
    <property type="protein sequence ID" value="MBZ6074777.1"/>
    <property type="molecule type" value="Genomic_DNA"/>
</dbReference>
<gene>
    <name evidence="4" type="ORF">K9B37_00485</name>
</gene>
<dbReference type="PROSITE" id="PS51831">
    <property type="entry name" value="HD"/>
    <property type="match status" value="1"/>
</dbReference>